<accession>A0A8J2RPJ9</accession>
<proteinExistence type="predicted"/>
<dbReference type="PROSITE" id="PS50850">
    <property type="entry name" value="MFS"/>
    <property type="match status" value="1"/>
</dbReference>
<dbReference type="SUPFAM" id="SSF103473">
    <property type="entry name" value="MFS general substrate transporter"/>
    <property type="match status" value="1"/>
</dbReference>
<feature type="transmembrane region" description="Helical" evidence="3">
    <location>
        <begin position="65"/>
        <end position="83"/>
    </location>
</feature>
<feature type="transmembrane region" description="Helical" evidence="3">
    <location>
        <begin position="139"/>
        <end position="158"/>
    </location>
</feature>
<dbReference type="InterPro" id="IPR050327">
    <property type="entry name" value="Proton-linked_MCT"/>
</dbReference>
<dbReference type="CDD" id="cd17352">
    <property type="entry name" value="MFS_MCT_SLC16"/>
    <property type="match status" value="1"/>
</dbReference>
<feature type="transmembrane region" description="Helical" evidence="3">
    <location>
        <begin position="95"/>
        <end position="127"/>
    </location>
</feature>
<keyword evidence="6" id="KW-1185">Reference proteome</keyword>
<dbReference type="InterPro" id="IPR036259">
    <property type="entry name" value="MFS_trans_sf"/>
</dbReference>
<keyword evidence="3" id="KW-0812">Transmembrane</keyword>
<evidence type="ECO:0000256" key="3">
    <source>
        <dbReference type="SAM" id="Phobius"/>
    </source>
</evidence>
<name>A0A8J2RPJ9_9CRUS</name>
<protein>
    <recommendedName>
        <fullName evidence="4">Major facilitator superfamily (MFS) profile domain-containing protein</fullName>
    </recommendedName>
</protein>
<comment type="subcellular location">
    <subcellularLocation>
        <location evidence="1">Membrane</location>
        <topology evidence="1">Multi-pass membrane protein</topology>
    </subcellularLocation>
</comment>
<evidence type="ECO:0000256" key="1">
    <source>
        <dbReference type="ARBA" id="ARBA00004141"/>
    </source>
</evidence>
<dbReference type="AlphaFoldDB" id="A0A8J2RPJ9"/>
<keyword evidence="3" id="KW-0472">Membrane</keyword>
<feature type="compositionally biased region" description="Polar residues" evidence="2">
    <location>
        <begin position="315"/>
        <end position="325"/>
    </location>
</feature>
<feature type="domain" description="Major facilitator superfamily (MFS) profile" evidence="4">
    <location>
        <begin position="411"/>
        <end position="611"/>
    </location>
</feature>
<dbReference type="InterPro" id="IPR011701">
    <property type="entry name" value="MFS"/>
</dbReference>
<feature type="transmembrane region" description="Helical" evidence="3">
    <location>
        <begin position="477"/>
        <end position="497"/>
    </location>
</feature>
<comment type="caution">
    <text evidence="5">The sequence shown here is derived from an EMBL/GenBank/DDBJ whole genome shotgun (WGS) entry which is preliminary data.</text>
</comment>
<feature type="transmembrane region" description="Helical" evidence="3">
    <location>
        <begin position="538"/>
        <end position="556"/>
    </location>
</feature>
<feature type="transmembrane region" description="Helical" evidence="3">
    <location>
        <begin position="503"/>
        <end position="526"/>
    </location>
</feature>
<gene>
    <name evidence="5" type="ORF">DGAL_LOCUS10389</name>
</gene>
<dbReference type="OrthoDB" id="6499973at2759"/>
<dbReference type="Pfam" id="PF07690">
    <property type="entry name" value="MFS_1"/>
    <property type="match status" value="2"/>
</dbReference>
<evidence type="ECO:0000256" key="2">
    <source>
        <dbReference type="SAM" id="MobiDB-lite"/>
    </source>
</evidence>
<feature type="transmembrane region" description="Helical" evidence="3">
    <location>
        <begin position="445"/>
        <end position="465"/>
    </location>
</feature>
<dbReference type="EMBL" id="CAKKLH010000257">
    <property type="protein sequence ID" value="CAH0107102.1"/>
    <property type="molecule type" value="Genomic_DNA"/>
</dbReference>
<organism evidence="5 6">
    <name type="scientific">Daphnia galeata</name>
    <dbReference type="NCBI Taxonomy" id="27404"/>
    <lineage>
        <taxon>Eukaryota</taxon>
        <taxon>Metazoa</taxon>
        <taxon>Ecdysozoa</taxon>
        <taxon>Arthropoda</taxon>
        <taxon>Crustacea</taxon>
        <taxon>Branchiopoda</taxon>
        <taxon>Diplostraca</taxon>
        <taxon>Cladocera</taxon>
        <taxon>Anomopoda</taxon>
        <taxon>Daphniidae</taxon>
        <taxon>Daphnia</taxon>
    </lineage>
</organism>
<dbReference type="Gene3D" id="1.20.1250.20">
    <property type="entry name" value="MFS general substrate transporter like domains"/>
    <property type="match status" value="2"/>
</dbReference>
<feature type="transmembrane region" description="Helical" evidence="3">
    <location>
        <begin position="25"/>
        <end position="58"/>
    </location>
</feature>
<dbReference type="Proteomes" id="UP000789390">
    <property type="component" value="Unassembled WGS sequence"/>
</dbReference>
<reference evidence="5" key="1">
    <citation type="submission" date="2021-11" db="EMBL/GenBank/DDBJ databases">
        <authorList>
            <person name="Schell T."/>
        </authorList>
    </citation>
    <scope>NUCLEOTIDE SEQUENCE</scope>
    <source>
        <strain evidence="5">M5</strain>
    </source>
</reference>
<feature type="transmembrane region" description="Helical" evidence="3">
    <location>
        <begin position="170"/>
        <end position="192"/>
    </location>
</feature>
<keyword evidence="3" id="KW-1133">Transmembrane helix</keyword>
<feature type="transmembrane region" description="Helical" evidence="3">
    <location>
        <begin position="411"/>
        <end position="433"/>
    </location>
</feature>
<feature type="transmembrane region" description="Helical" evidence="3">
    <location>
        <begin position="568"/>
        <end position="590"/>
    </location>
</feature>
<dbReference type="GO" id="GO:0016020">
    <property type="term" value="C:membrane"/>
    <property type="evidence" value="ECO:0007669"/>
    <property type="project" value="UniProtKB-SubCell"/>
</dbReference>
<evidence type="ECO:0000313" key="6">
    <source>
        <dbReference type="Proteomes" id="UP000789390"/>
    </source>
</evidence>
<dbReference type="FunFam" id="1.20.1250.20:FF:000398">
    <property type="entry name" value="Monocarboxylate transporter 14"/>
    <property type="match status" value="1"/>
</dbReference>
<dbReference type="PANTHER" id="PTHR11360:SF284">
    <property type="entry name" value="EG:103B4.3 PROTEIN-RELATED"/>
    <property type="match status" value="1"/>
</dbReference>
<sequence>MTHGAPAKKNPTNDEEVIPPPDGGWGWAVVFGSFMIHIIADGFTYTLGIFIVELMWYFDEGSERTSWIASIMVGVTLGSGPIVSSLVNKYGCRTITIVGALIAAFGLGISTLATSVTTLYVTIGLLAASRVTLRKNVRFATGIAVCGSGIGTFIFAPLTEALINTYGWRGALLIITAITLNCIIFGALFRPLETSRPRRKRTTSEVAVEMVEKEKLMAINEEIGSSSSHAAASDPVRRSVHDVPVNGEMHRISQENATNNTLTVNAAVGDSSIARMARSQPQLLQVPTDVAGEDSRKFGSYGHLPSNRDTEAGFTVSSRKGSTADTRSHHGGSGVMYRKDALYSGSMLNIPEYRADPKGFSGSVMRIPDDSTSATTDSNEKVKVCGLIPCNKESYDAYKEMMDFGLLKDPVFILFTISNFCTSIGFNVPYVYIKDKALELGIPSANASFLLSVVGIANTIGRVILGYISDKPWLNRLWLYNGALTVCGLATAFSAFCDDYVSLIVYCASFGFTIGAYVGLTSVILVDLLGLEKLTNAFGLLLLFQGIASLVGPPIAGRLKDNLGSYDAGFYLAGSMIAISGLMLFFIPCVQRWTKSKKRVADISTKATPIH</sequence>
<feature type="region of interest" description="Disordered" evidence="2">
    <location>
        <begin position="299"/>
        <end position="331"/>
    </location>
</feature>
<dbReference type="PANTHER" id="PTHR11360">
    <property type="entry name" value="MONOCARBOXYLATE TRANSPORTER"/>
    <property type="match status" value="1"/>
</dbReference>
<evidence type="ECO:0000313" key="5">
    <source>
        <dbReference type="EMBL" id="CAH0107102.1"/>
    </source>
</evidence>
<evidence type="ECO:0000259" key="4">
    <source>
        <dbReference type="PROSITE" id="PS50850"/>
    </source>
</evidence>
<dbReference type="GO" id="GO:0008028">
    <property type="term" value="F:monocarboxylic acid transmembrane transporter activity"/>
    <property type="evidence" value="ECO:0007669"/>
    <property type="project" value="TreeGrafter"/>
</dbReference>
<dbReference type="InterPro" id="IPR020846">
    <property type="entry name" value="MFS_dom"/>
</dbReference>